<dbReference type="InterPro" id="IPR011051">
    <property type="entry name" value="RmlC_Cupin_sf"/>
</dbReference>
<dbReference type="InterPro" id="IPR014710">
    <property type="entry name" value="RmlC-like_jellyroll"/>
</dbReference>
<evidence type="ECO:0000313" key="1">
    <source>
        <dbReference type="EMBL" id="SVE54065.1"/>
    </source>
</evidence>
<dbReference type="EMBL" id="UINC01224443">
    <property type="protein sequence ID" value="SVE54065.1"/>
    <property type="molecule type" value="Genomic_DNA"/>
</dbReference>
<feature type="non-terminal residue" evidence="1">
    <location>
        <position position="65"/>
    </location>
</feature>
<dbReference type="AlphaFoldDB" id="A0A383ECI9"/>
<dbReference type="Gene3D" id="2.60.120.10">
    <property type="entry name" value="Jelly Rolls"/>
    <property type="match status" value="1"/>
</dbReference>
<reference evidence="1" key="1">
    <citation type="submission" date="2018-05" db="EMBL/GenBank/DDBJ databases">
        <authorList>
            <person name="Lanie J.A."/>
            <person name="Ng W.-L."/>
            <person name="Kazmierczak K.M."/>
            <person name="Andrzejewski T.M."/>
            <person name="Davidsen T.M."/>
            <person name="Wayne K.J."/>
            <person name="Tettelin H."/>
            <person name="Glass J.I."/>
            <person name="Rusch D."/>
            <person name="Podicherti R."/>
            <person name="Tsui H.-C.T."/>
            <person name="Winkler M.E."/>
        </authorList>
    </citation>
    <scope>NUCLEOTIDE SEQUENCE</scope>
</reference>
<protein>
    <recommendedName>
        <fullName evidence="2">Sugar 3,4-ketoisomerase QdtA cupin domain-containing protein</fullName>
    </recommendedName>
</protein>
<sequence length="65" mass="7568">MIADVKITPLKIISDNRGKVMHMLRKDSAIFDKFGEIYFSTIYHKSIKAWHLHKESTLNYVCING</sequence>
<proteinExistence type="predicted"/>
<gene>
    <name evidence="1" type="ORF">METZ01_LOCUS506919</name>
</gene>
<dbReference type="SUPFAM" id="SSF51182">
    <property type="entry name" value="RmlC-like cupins"/>
    <property type="match status" value="1"/>
</dbReference>
<evidence type="ECO:0008006" key="2">
    <source>
        <dbReference type="Google" id="ProtNLM"/>
    </source>
</evidence>
<name>A0A383ECI9_9ZZZZ</name>
<organism evidence="1">
    <name type="scientific">marine metagenome</name>
    <dbReference type="NCBI Taxonomy" id="408172"/>
    <lineage>
        <taxon>unclassified sequences</taxon>
        <taxon>metagenomes</taxon>
        <taxon>ecological metagenomes</taxon>
    </lineage>
</organism>
<accession>A0A383ECI9</accession>